<dbReference type="Proteomes" id="UP000798951">
    <property type="component" value="Unassembled WGS sequence"/>
</dbReference>
<keyword evidence="1" id="KW-0805">Transcription regulation</keyword>
<comment type="caution">
    <text evidence="5">The sequence shown here is derived from an EMBL/GenBank/DDBJ whole genome shotgun (WGS) entry which is preliminary data.</text>
</comment>
<dbReference type="InterPro" id="IPR016032">
    <property type="entry name" value="Sig_transdc_resp-reg_C-effctor"/>
</dbReference>
<dbReference type="Gene3D" id="3.30.450.40">
    <property type="match status" value="1"/>
</dbReference>
<sequence>MGTPDDPIPGSPRPDGLADYRGAIEKQWNRLAAPSRPLRLPRDTGAVRREVARSWQRSLHTVDPAQTVAPGLDDISGRWRESPLRRPVTELAGQLRGIAEDSGYLAVVSDESGTILWTAGDRTLRRQGEQVNFAPGGVWDESHMGTNGLSLALHDDQACTVFSAEHLVAALHGWVCYSAPIHGPDGRTVGVLDLSSTWERSHPMVMTSVRALVTAVETMLRAEAPTPIPGVRLECLGAARLLRDGRPVPLPPRQLEIMALLALEPDGYTPEQLHAAVYGDRAVSLNTLKADVSHLRRATRGEIANRRYMLTGAVSCDAVELLAAIEGGDLTSALWLYRGPLLPGSDLPGVHQWRDHLDVGLRDAVLASDRPEHAVAFGQRCPADVAVHEHALRLLPRDDVRRAVVTARLYTARQG</sequence>
<evidence type="ECO:0000259" key="4">
    <source>
        <dbReference type="SMART" id="SM00862"/>
    </source>
</evidence>
<gene>
    <name evidence="5" type="ORF">FNL39_110136</name>
</gene>
<organism evidence="5 6">
    <name type="scientific">Nocardia caishijiensis</name>
    <dbReference type="NCBI Taxonomy" id="184756"/>
    <lineage>
        <taxon>Bacteria</taxon>
        <taxon>Bacillati</taxon>
        <taxon>Actinomycetota</taxon>
        <taxon>Actinomycetes</taxon>
        <taxon>Mycobacteriales</taxon>
        <taxon>Nocardiaceae</taxon>
        <taxon>Nocardia</taxon>
    </lineage>
</organism>
<dbReference type="Gene3D" id="1.10.10.10">
    <property type="entry name" value="Winged helix-like DNA-binding domain superfamily/Winged helix DNA-binding domain"/>
    <property type="match status" value="1"/>
</dbReference>
<keyword evidence="3" id="KW-0804">Transcription</keyword>
<dbReference type="InterPro" id="IPR029016">
    <property type="entry name" value="GAF-like_dom_sf"/>
</dbReference>
<dbReference type="SUPFAM" id="SSF46894">
    <property type="entry name" value="C-terminal effector domain of the bipartite response regulators"/>
    <property type="match status" value="1"/>
</dbReference>
<keyword evidence="6" id="KW-1185">Reference proteome</keyword>
<proteinExistence type="predicted"/>
<evidence type="ECO:0000313" key="6">
    <source>
        <dbReference type="Proteomes" id="UP000798951"/>
    </source>
</evidence>
<accession>A0ABQ6YGH6</accession>
<evidence type="ECO:0000313" key="5">
    <source>
        <dbReference type="EMBL" id="KAF0844904.1"/>
    </source>
</evidence>
<dbReference type="EMBL" id="VMSD01000010">
    <property type="protein sequence ID" value="KAF0844904.1"/>
    <property type="molecule type" value="Genomic_DNA"/>
</dbReference>
<dbReference type="InterPro" id="IPR036388">
    <property type="entry name" value="WH-like_DNA-bd_sf"/>
</dbReference>
<evidence type="ECO:0000256" key="2">
    <source>
        <dbReference type="ARBA" id="ARBA00023125"/>
    </source>
</evidence>
<evidence type="ECO:0000256" key="3">
    <source>
        <dbReference type="ARBA" id="ARBA00023163"/>
    </source>
</evidence>
<feature type="domain" description="OmpR/PhoB-type" evidence="4">
    <location>
        <begin position="245"/>
        <end position="310"/>
    </location>
</feature>
<protein>
    <submittedName>
        <fullName evidence="5">Transcriptional regulator</fullName>
    </submittedName>
</protein>
<dbReference type="InterPro" id="IPR001867">
    <property type="entry name" value="OmpR/PhoB-type_DNA-bd"/>
</dbReference>
<evidence type="ECO:0000256" key="1">
    <source>
        <dbReference type="ARBA" id="ARBA00023015"/>
    </source>
</evidence>
<dbReference type="RefSeq" id="WP_307613820.1">
    <property type="nucleotide sequence ID" value="NZ_VMSD01000010.1"/>
</dbReference>
<name>A0ABQ6YGH6_9NOCA</name>
<keyword evidence="2" id="KW-0238">DNA-binding</keyword>
<dbReference type="SMART" id="SM00862">
    <property type="entry name" value="Trans_reg_C"/>
    <property type="match status" value="1"/>
</dbReference>
<reference evidence="5 6" key="1">
    <citation type="submission" date="2019-07" db="EMBL/GenBank/DDBJ databases">
        <title>Genomic Encyclopedia of Type Strains, Phase IV (KMG-IV): sequencing the most valuable type-strain genomes for metagenomic binning, comparative biology and taxonomic classification.</title>
        <authorList>
            <person name="Goeker M."/>
        </authorList>
    </citation>
    <scope>NUCLEOTIDE SEQUENCE [LARGE SCALE GENOMIC DNA]</scope>
    <source>
        <strain evidence="5 6">DSM 44831</strain>
    </source>
</reference>